<dbReference type="EMBL" id="CANHGI010000002">
    <property type="protein sequence ID" value="CAI5440901.1"/>
    <property type="molecule type" value="Genomic_DNA"/>
</dbReference>
<comment type="caution">
    <text evidence="2">The sequence shown here is derived from an EMBL/GenBank/DDBJ whole genome shotgun (WGS) entry which is preliminary data.</text>
</comment>
<keyword evidence="3" id="KW-1185">Reference proteome</keyword>
<evidence type="ECO:0000313" key="2">
    <source>
        <dbReference type="EMBL" id="CAI5440901.1"/>
    </source>
</evidence>
<reference evidence="2" key="1">
    <citation type="submission" date="2022-11" db="EMBL/GenBank/DDBJ databases">
        <authorList>
            <person name="Kikuchi T."/>
        </authorList>
    </citation>
    <scope>NUCLEOTIDE SEQUENCE</scope>
    <source>
        <strain evidence="2">PS1010</strain>
    </source>
</reference>
<gene>
    <name evidence="2" type="ORF">CAMP_LOCUS3538</name>
</gene>
<dbReference type="AlphaFoldDB" id="A0A9P1IB51"/>
<feature type="signal peptide" evidence="1">
    <location>
        <begin position="1"/>
        <end position="19"/>
    </location>
</feature>
<proteinExistence type="predicted"/>
<evidence type="ECO:0000256" key="1">
    <source>
        <dbReference type="SAM" id="SignalP"/>
    </source>
</evidence>
<protein>
    <recommendedName>
        <fullName evidence="4">DUF19 domain-containing protein</fullName>
    </recommendedName>
</protein>
<dbReference type="Proteomes" id="UP001152747">
    <property type="component" value="Unassembled WGS sequence"/>
</dbReference>
<feature type="chain" id="PRO_5040377569" description="DUF19 domain-containing protein" evidence="1">
    <location>
        <begin position="20"/>
        <end position="166"/>
    </location>
</feature>
<name>A0A9P1IB51_9PELO</name>
<keyword evidence="1" id="KW-0732">Signal</keyword>
<sequence>METAKFIPILLVFVISIESQNCTDDQNKKLEVCMKNYAIESLQQKPDSFWNACKTFHKCSEAVKCQDMHATNLANTQFCFANVIENNTFSHCLKTVTKLPCWNVITEKISKIIEGVEKDKKKNCQFLKIEARKCFEDGIRGTKGCGEKELKDFGKIFDDLVKTVDC</sequence>
<accession>A0A9P1IB51</accession>
<evidence type="ECO:0000313" key="3">
    <source>
        <dbReference type="Proteomes" id="UP001152747"/>
    </source>
</evidence>
<evidence type="ECO:0008006" key="4">
    <source>
        <dbReference type="Google" id="ProtNLM"/>
    </source>
</evidence>
<organism evidence="2 3">
    <name type="scientific">Caenorhabditis angaria</name>
    <dbReference type="NCBI Taxonomy" id="860376"/>
    <lineage>
        <taxon>Eukaryota</taxon>
        <taxon>Metazoa</taxon>
        <taxon>Ecdysozoa</taxon>
        <taxon>Nematoda</taxon>
        <taxon>Chromadorea</taxon>
        <taxon>Rhabditida</taxon>
        <taxon>Rhabditina</taxon>
        <taxon>Rhabditomorpha</taxon>
        <taxon>Rhabditoidea</taxon>
        <taxon>Rhabditidae</taxon>
        <taxon>Peloderinae</taxon>
        <taxon>Caenorhabditis</taxon>
    </lineage>
</organism>